<feature type="region of interest" description="Disordered" evidence="9">
    <location>
        <begin position="433"/>
        <end position="452"/>
    </location>
</feature>
<keyword evidence="5" id="KW-0547">Nucleotide-binding</keyword>
<evidence type="ECO:0000256" key="8">
    <source>
        <dbReference type="ARBA" id="ARBA00029602"/>
    </source>
</evidence>
<accession>A0A3M0KM03</accession>
<dbReference type="InterPro" id="IPR002194">
    <property type="entry name" value="Chaperonin_TCP-1_CS"/>
</dbReference>
<dbReference type="SUPFAM" id="SSF54849">
    <property type="entry name" value="GroEL-intermediate domain like"/>
    <property type="match status" value="1"/>
</dbReference>
<dbReference type="Proteomes" id="UP000269221">
    <property type="component" value="Unassembled WGS sequence"/>
</dbReference>
<organism evidence="10 11">
    <name type="scientific">Hirundo rustica rustica</name>
    <dbReference type="NCBI Taxonomy" id="333673"/>
    <lineage>
        <taxon>Eukaryota</taxon>
        <taxon>Metazoa</taxon>
        <taxon>Chordata</taxon>
        <taxon>Craniata</taxon>
        <taxon>Vertebrata</taxon>
        <taxon>Euteleostomi</taxon>
        <taxon>Archelosauria</taxon>
        <taxon>Archosauria</taxon>
        <taxon>Dinosauria</taxon>
        <taxon>Saurischia</taxon>
        <taxon>Theropoda</taxon>
        <taxon>Coelurosauria</taxon>
        <taxon>Aves</taxon>
        <taxon>Neognathae</taxon>
        <taxon>Neoaves</taxon>
        <taxon>Telluraves</taxon>
        <taxon>Australaves</taxon>
        <taxon>Passeriformes</taxon>
        <taxon>Sylvioidea</taxon>
        <taxon>Hirundinidae</taxon>
        <taxon>Hirundo</taxon>
    </lineage>
</organism>
<dbReference type="CDD" id="cd03341">
    <property type="entry name" value="TCP1_theta"/>
    <property type="match status" value="1"/>
</dbReference>
<comment type="similarity">
    <text evidence="2">Belongs to the TCP-1 chaperonin family.</text>
</comment>
<name>A0A3M0KM03_HIRRU</name>
<evidence type="ECO:0000256" key="1">
    <source>
        <dbReference type="ARBA" id="ARBA00004496"/>
    </source>
</evidence>
<gene>
    <name evidence="10" type="ORF">DUI87_11123</name>
</gene>
<dbReference type="GO" id="GO:0051082">
    <property type="term" value="F:unfolded protein binding"/>
    <property type="evidence" value="ECO:0007669"/>
    <property type="project" value="InterPro"/>
</dbReference>
<evidence type="ECO:0000256" key="2">
    <source>
        <dbReference type="ARBA" id="ARBA00008020"/>
    </source>
</evidence>
<dbReference type="Gene3D" id="3.30.260.10">
    <property type="entry name" value="TCP-1-like chaperonin intermediate domain"/>
    <property type="match status" value="2"/>
</dbReference>
<evidence type="ECO:0000256" key="3">
    <source>
        <dbReference type="ARBA" id="ARBA00016981"/>
    </source>
</evidence>
<dbReference type="OrthoDB" id="1748577at2759"/>
<dbReference type="GO" id="GO:0005737">
    <property type="term" value="C:cytoplasm"/>
    <property type="evidence" value="ECO:0007669"/>
    <property type="project" value="UniProtKB-SubCell"/>
</dbReference>
<evidence type="ECO:0000256" key="9">
    <source>
        <dbReference type="SAM" id="MobiDB-lite"/>
    </source>
</evidence>
<dbReference type="FunFam" id="3.50.7.10:FF:000008">
    <property type="entry name" value="T-complex protein 1 subunit theta"/>
    <property type="match status" value="1"/>
</dbReference>
<dbReference type="SUPFAM" id="SSF52029">
    <property type="entry name" value="GroEL apical domain-like"/>
    <property type="match status" value="1"/>
</dbReference>
<keyword evidence="7" id="KW-0143">Chaperone</keyword>
<dbReference type="SUPFAM" id="SSF48592">
    <property type="entry name" value="GroEL equatorial domain-like"/>
    <property type="match status" value="1"/>
</dbReference>
<evidence type="ECO:0000256" key="6">
    <source>
        <dbReference type="ARBA" id="ARBA00022840"/>
    </source>
</evidence>
<keyword evidence="4" id="KW-0963">Cytoplasm</keyword>
<dbReference type="InterPro" id="IPR012721">
    <property type="entry name" value="Chap_CCT_theta"/>
</dbReference>
<dbReference type="STRING" id="333673.A0A3M0KM03"/>
<comment type="caution">
    <text evidence="10">The sequence shown here is derived from an EMBL/GenBank/DDBJ whole genome shotgun (WGS) entry which is preliminary data.</text>
</comment>
<dbReference type="GO" id="GO:0005524">
    <property type="term" value="F:ATP binding"/>
    <property type="evidence" value="ECO:0007669"/>
    <property type="project" value="UniProtKB-KW"/>
</dbReference>
<dbReference type="InterPro" id="IPR027413">
    <property type="entry name" value="GROEL-like_equatorial_sf"/>
</dbReference>
<evidence type="ECO:0000256" key="4">
    <source>
        <dbReference type="ARBA" id="ARBA00022490"/>
    </source>
</evidence>
<dbReference type="EMBL" id="QRBI01000107">
    <property type="protein sequence ID" value="RMC11990.1"/>
    <property type="molecule type" value="Genomic_DNA"/>
</dbReference>
<keyword evidence="6" id="KW-0067">ATP-binding</keyword>
<dbReference type="AlphaFoldDB" id="A0A3M0KM03"/>
<dbReference type="Gene3D" id="1.10.560.10">
    <property type="entry name" value="GroEL-like equatorial domain"/>
    <property type="match status" value="3"/>
</dbReference>
<evidence type="ECO:0000313" key="11">
    <source>
        <dbReference type="Proteomes" id="UP000269221"/>
    </source>
</evidence>
<dbReference type="InterPro" id="IPR027409">
    <property type="entry name" value="GroEL-like_apical_dom_sf"/>
</dbReference>
<comment type="subcellular location">
    <subcellularLocation>
        <location evidence="1">Cytoplasm</location>
    </subcellularLocation>
</comment>
<dbReference type="GO" id="GO:0140662">
    <property type="term" value="F:ATP-dependent protein folding chaperone"/>
    <property type="evidence" value="ECO:0007669"/>
    <property type="project" value="InterPro"/>
</dbReference>
<dbReference type="PROSITE" id="PS00750">
    <property type="entry name" value="TCP1_1"/>
    <property type="match status" value="1"/>
</dbReference>
<dbReference type="Pfam" id="PF00118">
    <property type="entry name" value="Cpn60_TCP1"/>
    <property type="match status" value="2"/>
</dbReference>
<evidence type="ECO:0000256" key="7">
    <source>
        <dbReference type="ARBA" id="ARBA00023186"/>
    </source>
</evidence>
<dbReference type="GO" id="GO:0016887">
    <property type="term" value="F:ATP hydrolysis activity"/>
    <property type="evidence" value="ECO:0007669"/>
    <property type="project" value="InterPro"/>
</dbReference>
<proteinExistence type="inferred from homology"/>
<reference evidence="10 11" key="1">
    <citation type="submission" date="2018-07" db="EMBL/GenBank/DDBJ databases">
        <title>A high quality draft genome assembly of the barn swallow (H. rustica rustica).</title>
        <authorList>
            <person name="Formenti G."/>
            <person name="Chiara M."/>
            <person name="Poveda L."/>
            <person name="Francoijs K.-J."/>
            <person name="Bonisoli-Alquati A."/>
            <person name="Canova L."/>
            <person name="Gianfranceschi L."/>
            <person name="Horner D.S."/>
            <person name="Saino N."/>
        </authorList>
    </citation>
    <scope>NUCLEOTIDE SEQUENCE [LARGE SCALE GENOMIC DNA]</scope>
    <source>
        <strain evidence="10">Chelidonia</strain>
        <tissue evidence="10">Blood</tissue>
    </source>
</reference>
<dbReference type="InterPro" id="IPR017998">
    <property type="entry name" value="Chaperone_TCP-1"/>
</dbReference>
<dbReference type="InterPro" id="IPR027410">
    <property type="entry name" value="TCP-1-like_intermed_sf"/>
</dbReference>
<protein>
    <recommendedName>
        <fullName evidence="3">T-complex protein 1 subunit theta</fullName>
    </recommendedName>
    <alternativeName>
        <fullName evidence="8">CCT-theta</fullName>
    </alternativeName>
</protein>
<sequence>MALHVPKAPGFAQMLKEGAKHYSGLEEAVYRNIQACKELAQTTRTAYGPNGMNKMVINHLEKLFVTNDAATILRELEVIEGYEKACKKALEILPDLVCSSAKNLRDVEEVASLLHTSVMSKQYGNEQFLAKLIAQACVSILPDSGHFNVDNIRVCKIVGTVLIKNAEELMNFSKGEENLMDLQVKAIADSGANVVVTGGKVADMALHYANKYNLMLVRLNSKWDLRRLCKTVGATALPRLTPPTLEEMGHCNSVYLSEVGDTQVVVFKHENEDGAISTILIRGSTDNLMDDIERAVDDGVNTFKVLTRDKRLLPGGGATEIELAKQITSYGETCPGLDQYAIKKFAEAFEAIPRALAENSGVKANEVISKLYAMHQEGNKNVGFDIEAEAAAVKDMLEAGVLDTYLGKFWGIKLATNAAVTVLRVDQIIMAKPAGGPKPPSGKKDWDEDQND</sequence>
<evidence type="ECO:0000256" key="5">
    <source>
        <dbReference type="ARBA" id="ARBA00022741"/>
    </source>
</evidence>
<keyword evidence="11" id="KW-1185">Reference proteome</keyword>
<dbReference type="PANTHER" id="PTHR11353">
    <property type="entry name" value="CHAPERONIN"/>
    <property type="match status" value="1"/>
</dbReference>
<evidence type="ECO:0000313" key="10">
    <source>
        <dbReference type="EMBL" id="RMC11990.1"/>
    </source>
</evidence>
<dbReference type="Gene3D" id="3.50.7.10">
    <property type="entry name" value="GroEL"/>
    <property type="match status" value="1"/>
</dbReference>
<dbReference type="InterPro" id="IPR002423">
    <property type="entry name" value="Cpn60/GroEL/TCP-1"/>
</dbReference>